<sequence length="126" mass="13805">MRILPLALAATVVLAGCSSLPSAKSLAEAGNWEQLGTQDGQQGIDQRRPAQLSELAPANNQAVTQYRAGYRNGIQEFCTEDNAFSAGLSGRTYNGQCSFSPNEEALRINWENGLEEYYVLQEEMED</sequence>
<protein>
    <recommendedName>
        <fullName evidence="4">Lipoprotein</fullName>
    </recommendedName>
</protein>
<keyword evidence="3" id="KW-1185">Reference proteome</keyword>
<evidence type="ECO:0008006" key="4">
    <source>
        <dbReference type="Google" id="ProtNLM"/>
    </source>
</evidence>
<dbReference type="RefSeq" id="WP_034879129.1">
    <property type="nucleotide sequence ID" value="NZ_JOKG01000005.1"/>
</dbReference>
<comment type="caution">
    <text evidence="2">The sequence shown here is derived from an EMBL/GenBank/DDBJ whole genome shotgun (WGS) entry which is preliminary data.</text>
</comment>
<dbReference type="EMBL" id="JOKG01000005">
    <property type="protein sequence ID" value="KEQ11978.1"/>
    <property type="molecule type" value="Genomic_DNA"/>
</dbReference>
<dbReference type="AlphaFoldDB" id="A0A081N0K5"/>
<keyword evidence="1" id="KW-0732">Signal</keyword>
<dbReference type="PROSITE" id="PS51257">
    <property type="entry name" value="PROKAR_LIPOPROTEIN"/>
    <property type="match status" value="1"/>
</dbReference>
<dbReference type="InterPro" id="IPR021242">
    <property type="entry name" value="DUF2799"/>
</dbReference>
<dbReference type="Pfam" id="PF10973">
    <property type="entry name" value="DUF2799"/>
    <property type="match status" value="1"/>
</dbReference>
<gene>
    <name evidence="2" type="ORF">GZ77_23045</name>
</gene>
<dbReference type="Proteomes" id="UP000028006">
    <property type="component" value="Unassembled WGS sequence"/>
</dbReference>
<name>A0A081N0K5_9GAMM</name>
<feature type="signal peptide" evidence="1">
    <location>
        <begin position="1"/>
        <end position="23"/>
    </location>
</feature>
<evidence type="ECO:0000313" key="3">
    <source>
        <dbReference type="Proteomes" id="UP000028006"/>
    </source>
</evidence>
<organism evidence="2 3">
    <name type="scientific">Endozoicomonas montiporae</name>
    <dbReference type="NCBI Taxonomy" id="1027273"/>
    <lineage>
        <taxon>Bacteria</taxon>
        <taxon>Pseudomonadati</taxon>
        <taxon>Pseudomonadota</taxon>
        <taxon>Gammaproteobacteria</taxon>
        <taxon>Oceanospirillales</taxon>
        <taxon>Endozoicomonadaceae</taxon>
        <taxon>Endozoicomonas</taxon>
    </lineage>
</organism>
<accession>A0A081N0K5</accession>
<proteinExistence type="predicted"/>
<evidence type="ECO:0000313" key="2">
    <source>
        <dbReference type="EMBL" id="KEQ11978.1"/>
    </source>
</evidence>
<evidence type="ECO:0000256" key="1">
    <source>
        <dbReference type="SAM" id="SignalP"/>
    </source>
</evidence>
<feature type="chain" id="PRO_5001760449" description="Lipoprotein" evidence="1">
    <location>
        <begin position="24"/>
        <end position="126"/>
    </location>
</feature>
<dbReference type="eggNOG" id="ENOG503372C">
    <property type="taxonomic scope" value="Bacteria"/>
</dbReference>
<reference evidence="2 3" key="1">
    <citation type="submission" date="2014-06" db="EMBL/GenBank/DDBJ databases">
        <title>Whole Genome Sequences of Three Symbiotic Endozoicomonas Bacteria.</title>
        <authorList>
            <person name="Neave M.J."/>
            <person name="Apprill A."/>
            <person name="Voolstra C.R."/>
        </authorList>
    </citation>
    <scope>NUCLEOTIDE SEQUENCE [LARGE SCALE GENOMIC DNA]</scope>
    <source>
        <strain evidence="2 3">LMG 24815</strain>
    </source>
</reference>